<reference evidence="3" key="1">
    <citation type="submission" date="2025-08" db="UniProtKB">
        <authorList>
            <consortium name="RefSeq"/>
        </authorList>
    </citation>
    <scope>IDENTIFICATION</scope>
</reference>
<evidence type="ECO:0000313" key="2">
    <source>
        <dbReference type="Proteomes" id="UP000079169"/>
    </source>
</evidence>
<keyword evidence="2" id="KW-1185">Reference proteome</keyword>
<dbReference type="RefSeq" id="XP_026678549.1">
    <property type="nucleotide sequence ID" value="XM_026822748.1"/>
</dbReference>
<gene>
    <name evidence="3" type="primary">LOC113466929</name>
</gene>
<dbReference type="PaxDb" id="121845-A0A3Q0IQH1"/>
<evidence type="ECO:0000313" key="3">
    <source>
        <dbReference type="RefSeq" id="XP_026678549.1"/>
    </source>
</evidence>
<feature type="compositionally biased region" description="Basic and acidic residues" evidence="1">
    <location>
        <begin position="307"/>
        <end position="320"/>
    </location>
</feature>
<accession>A0A3Q0IQH1</accession>
<feature type="compositionally biased region" description="Acidic residues" evidence="1">
    <location>
        <begin position="321"/>
        <end position="340"/>
    </location>
</feature>
<dbReference type="SUPFAM" id="SSF52047">
    <property type="entry name" value="RNI-like"/>
    <property type="match status" value="1"/>
</dbReference>
<organism evidence="2 3">
    <name type="scientific">Diaphorina citri</name>
    <name type="common">Asian citrus psyllid</name>
    <dbReference type="NCBI Taxonomy" id="121845"/>
    <lineage>
        <taxon>Eukaryota</taxon>
        <taxon>Metazoa</taxon>
        <taxon>Ecdysozoa</taxon>
        <taxon>Arthropoda</taxon>
        <taxon>Hexapoda</taxon>
        <taxon>Insecta</taxon>
        <taxon>Pterygota</taxon>
        <taxon>Neoptera</taxon>
        <taxon>Paraneoptera</taxon>
        <taxon>Hemiptera</taxon>
        <taxon>Sternorrhyncha</taxon>
        <taxon>Psylloidea</taxon>
        <taxon>Psyllidae</taxon>
        <taxon>Diaphorininae</taxon>
        <taxon>Diaphorina</taxon>
    </lineage>
</organism>
<feature type="compositionally biased region" description="Low complexity" evidence="1">
    <location>
        <begin position="284"/>
        <end position="293"/>
    </location>
</feature>
<name>A0A3Q0IQH1_DIACI</name>
<proteinExistence type="predicted"/>
<dbReference type="AlphaFoldDB" id="A0A3Q0IQH1"/>
<dbReference type="Proteomes" id="UP000079169">
    <property type="component" value="Unplaced"/>
</dbReference>
<dbReference type="KEGG" id="dci:113466929"/>
<dbReference type="STRING" id="121845.A0A3Q0IQH1"/>
<feature type="compositionally biased region" description="Acidic residues" evidence="1">
    <location>
        <begin position="294"/>
        <end position="304"/>
    </location>
</feature>
<feature type="region of interest" description="Disordered" evidence="1">
    <location>
        <begin position="284"/>
        <end position="372"/>
    </location>
</feature>
<sequence>MGTCTRMDRVVRDWTLWKHINSSGDPIPMVRLKEFIPYVLKCTEEVKLTFESEPLVPGENDTEAIENEESCTSLTYNTSIVHCSLYTSLSVRFGFKALKLLDLRFTYISDSEVTIIYDLPCLTHLYLAAPTPKRLEEFSISDRSITMLCTSNPRNDENGYEQIMRAASVRLLLVPQNVSNDTAKVAKSFDTLVVTGYPSITNITLRHAAACLSGLRLLDVRGSSCTPDAVAQFRSSRPEVTLLAGPDPDPHPPGLIFDPPSPIPLLPGLRVVLHRIENQPVVAVVGGDGNNNAAEEEGEREENDWVANERERVNEERIEGGNEEEEGNEREGGNEEEEGANEERLEGNEMGNEGEEENEQRRDDEEISDAEV</sequence>
<dbReference type="GeneID" id="113466929"/>
<protein>
    <submittedName>
        <fullName evidence="3">Uncharacterized protein LOC113466929</fullName>
    </submittedName>
</protein>
<evidence type="ECO:0000256" key="1">
    <source>
        <dbReference type="SAM" id="MobiDB-lite"/>
    </source>
</evidence>